<reference evidence="1" key="2">
    <citation type="journal article" date="2015" name="Fish Shellfish Immunol.">
        <title>Early steps in the European eel (Anguilla anguilla)-Vibrio vulnificus interaction in the gills: Role of the RtxA13 toxin.</title>
        <authorList>
            <person name="Callol A."/>
            <person name="Pajuelo D."/>
            <person name="Ebbesson L."/>
            <person name="Teles M."/>
            <person name="MacKenzie S."/>
            <person name="Amaro C."/>
        </authorList>
    </citation>
    <scope>NUCLEOTIDE SEQUENCE</scope>
</reference>
<accession>A0A0E9SLI0</accession>
<protein>
    <submittedName>
        <fullName evidence="1">Uncharacterized protein</fullName>
    </submittedName>
</protein>
<dbReference type="EMBL" id="GBXM01067052">
    <property type="protein sequence ID" value="JAH41525.1"/>
    <property type="molecule type" value="Transcribed_RNA"/>
</dbReference>
<name>A0A0E9SLI0_ANGAN</name>
<sequence length="63" mass="7089">MTYCGFFHTCFVNHLNPVHDQSVSPDPKVANQSSKGQPGILRYFLSSVYHQGDWILHSKSPIA</sequence>
<evidence type="ECO:0000313" key="1">
    <source>
        <dbReference type="EMBL" id="JAH41525.1"/>
    </source>
</evidence>
<proteinExistence type="predicted"/>
<dbReference type="AlphaFoldDB" id="A0A0E9SLI0"/>
<organism evidence="1">
    <name type="scientific">Anguilla anguilla</name>
    <name type="common">European freshwater eel</name>
    <name type="synonym">Muraena anguilla</name>
    <dbReference type="NCBI Taxonomy" id="7936"/>
    <lineage>
        <taxon>Eukaryota</taxon>
        <taxon>Metazoa</taxon>
        <taxon>Chordata</taxon>
        <taxon>Craniata</taxon>
        <taxon>Vertebrata</taxon>
        <taxon>Euteleostomi</taxon>
        <taxon>Actinopterygii</taxon>
        <taxon>Neopterygii</taxon>
        <taxon>Teleostei</taxon>
        <taxon>Anguilliformes</taxon>
        <taxon>Anguillidae</taxon>
        <taxon>Anguilla</taxon>
    </lineage>
</organism>
<reference evidence="1" key="1">
    <citation type="submission" date="2014-11" db="EMBL/GenBank/DDBJ databases">
        <authorList>
            <person name="Amaro Gonzalez C."/>
        </authorList>
    </citation>
    <scope>NUCLEOTIDE SEQUENCE</scope>
</reference>